<dbReference type="VEuPathDB" id="FungiDB:BD410DRAFT_873541"/>
<dbReference type="InterPro" id="IPR011990">
    <property type="entry name" value="TPR-like_helical_dom_sf"/>
</dbReference>
<dbReference type="Gene3D" id="3.40.50.300">
    <property type="entry name" value="P-loop containing nucleotide triphosphate hydrolases"/>
    <property type="match status" value="1"/>
</dbReference>
<dbReference type="InterPro" id="IPR059179">
    <property type="entry name" value="MLKL-like_MCAfunc"/>
</dbReference>
<dbReference type="PANTHER" id="PTHR47691:SF3">
    <property type="entry name" value="HTH-TYPE TRANSCRIPTIONAL REGULATOR RV0890C-RELATED"/>
    <property type="match status" value="1"/>
</dbReference>
<evidence type="ECO:0000259" key="1">
    <source>
        <dbReference type="Pfam" id="PF20703"/>
    </source>
</evidence>
<organism evidence="2 3">
    <name type="scientific">Rickenella mellea</name>
    <dbReference type="NCBI Taxonomy" id="50990"/>
    <lineage>
        <taxon>Eukaryota</taxon>
        <taxon>Fungi</taxon>
        <taxon>Dikarya</taxon>
        <taxon>Basidiomycota</taxon>
        <taxon>Agaricomycotina</taxon>
        <taxon>Agaricomycetes</taxon>
        <taxon>Hymenochaetales</taxon>
        <taxon>Rickenellaceae</taxon>
        <taxon>Rickenella</taxon>
    </lineage>
</organism>
<dbReference type="GO" id="GO:0007166">
    <property type="term" value="P:cell surface receptor signaling pathway"/>
    <property type="evidence" value="ECO:0007669"/>
    <property type="project" value="InterPro"/>
</dbReference>
<evidence type="ECO:0000313" key="2">
    <source>
        <dbReference type="EMBL" id="TDL19781.1"/>
    </source>
</evidence>
<dbReference type="Pfam" id="PF13424">
    <property type="entry name" value="TPR_12"/>
    <property type="match status" value="1"/>
</dbReference>
<proteinExistence type="predicted"/>
<keyword evidence="3" id="KW-1185">Reference proteome</keyword>
<dbReference type="Gene3D" id="1.25.40.10">
    <property type="entry name" value="Tetratricopeptide repeat domain"/>
    <property type="match status" value="2"/>
</dbReference>
<dbReference type="InterPro" id="IPR019734">
    <property type="entry name" value="TPR_rpt"/>
</dbReference>
<dbReference type="PANTHER" id="PTHR47691">
    <property type="entry name" value="REGULATOR-RELATED"/>
    <property type="match status" value="1"/>
</dbReference>
<dbReference type="AlphaFoldDB" id="A0A4Y7PXI0"/>
<dbReference type="Proteomes" id="UP000294933">
    <property type="component" value="Unassembled WGS sequence"/>
</dbReference>
<dbReference type="InterPro" id="IPR049052">
    <property type="entry name" value="nSTAND1"/>
</dbReference>
<evidence type="ECO:0000313" key="3">
    <source>
        <dbReference type="Proteomes" id="UP000294933"/>
    </source>
</evidence>
<feature type="domain" description="Novel STAND NTPase 1" evidence="1">
    <location>
        <begin position="207"/>
        <end position="347"/>
    </location>
</feature>
<dbReference type="STRING" id="50990.A0A4Y7PXI0"/>
<dbReference type="EMBL" id="ML170193">
    <property type="protein sequence ID" value="TDL19781.1"/>
    <property type="molecule type" value="Genomic_DNA"/>
</dbReference>
<dbReference type="Gene3D" id="1.20.930.20">
    <property type="entry name" value="Adaptor protein Cbl, N-terminal domain"/>
    <property type="match status" value="1"/>
</dbReference>
<sequence length="845" mass="94307">MSTPTSNTIASPSTEDTGMKRQYALQAARLTLTAMANITDALQIPFLKAAPQMLNQIITLADSVQNNKYACGQLAKQATDLIQAIAQASVGKTVQMDERLQDDVEDLRKTLESIREYMSKMTLRKTWKKVLASSDDTAAIAEFRNKLAHAVVVFQIKDQKSARISQHSVTQDILQKVTNIHDHLNTSAAGNPSYQSEFLFTPPAYPECFYGRDEFVATAVDLILTHSPAKLAILGPGGVGKTTVAAAIFNNSSIEDKFGEHRAFVSCEPLSTTESLLETLCKAFDVSVQNGKMHTALMSFLKLSPDTLLVLDNLETLWHSDDESDNMQILLRNLSSLAVLTVIITMRGILPPNGVLWTQPALPVLPVLSVDAAKMIYYAISPKSDDVVLETLLCNVDCLPLAVTLLANLGKCGFSPKELQDRWEKEQSRLMNLGGKNKSESLDISIALSINSPLMKHNESAFRLLRIISYLPTGVPVLHLSKIASHMKNTTEAQIVLFRTGLAYLTASKRLTVLSPIKLYITSNYEITANEITDIKAFYFDLADKSGNFDFGVHAETNLLHEEKDNIAYLLNKEMQIFTTDNNILQLIMKFSYFQYLTAPSTVLLKNVMKHFADIYDNKCKAQIVYLCGKMNGRLQNYTEAKVMLHNAMTQFQQIGDKLGTARCLQSLGDIARMENNYFEAKVMLNNAMTQFQQIGDKLEATRCLQSLGDIACMENYYFEAKEILNNAMTQFQQIGDRQKAADCLKFLGKCACMEYNYSEAKEMFNNAMTQFLQIGDKLGTARCLQSLGDIAHMQNNYSEAKEILNNSMTQFQLIGHNLGATRCLQTLEKIALLENNYSEIREIL</sequence>
<dbReference type="InterPro" id="IPR036537">
    <property type="entry name" value="Adaptor_Cbl_N_dom_sf"/>
</dbReference>
<dbReference type="OrthoDB" id="431454at2759"/>
<dbReference type="SMART" id="SM00028">
    <property type="entry name" value="TPR"/>
    <property type="match status" value="4"/>
</dbReference>
<dbReference type="SUPFAM" id="SSF48452">
    <property type="entry name" value="TPR-like"/>
    <property type="match status" value="2"/>
</dbReference>
<gene>
    <name evidence="2" type="ORF">BD410DRAFT_873541</name>
</gene>
<dbReference type="CDD" id="cd21037">
    <property type="entry name" value="MLKL_NTD"/>
    <property type="match status" value="1"/>
</dbReference>
<dbReference type="Pfam" id="PF20703">
    <property type="entry name" value="nSTAND1"/>
    <property type="match status" value="1"/>
</dbReference>
<dbReference type="SUPFAM" id="SSF52540">
    <property type="entry name" value="P-loop containing nucleoside triphosphate hydrolases"/>
    <property type="match status" value="1"/>
</dbReference>
<name>A0A4Y7PXI0_9AGAM</name>
<reference evidence="2 3" key="1">
    <citation type="submission" date="2018-06" db="EMBL/GenBank/DDBJ databases">
        <title>A transcriptomic atlas of mushroom development highlights an independent origin of complex multicellularity.</title>
        <authorList>
            <consortium name="DOE Joint Genome Institute"/>
            <person name="Krizsan K."/>
            <person name="Almasi E."/>
            <person name="Merenyi Z."/>
            <person name="Sahu N."/>
            <person name="Viragh M."/>
            <person name="Koszo T."/>
            <person name="Mondo S."/>
            <person name="Kiss B."/>
            <person name="Balint B."/>
            <person name="Kues U."/>
            <person name="Barry K."/>
            <person name="Hegedus J.C."/>
            <person name="Henrissat B."/>
            <person name="Johnson J."/>
            <person name="Lipzen A."/>
            <person name="Ohm R."/>
            <person name="Nagy I."/>
            <person name="Pangilinan J."/>
            <person name="Yan J."/>
            <person name="Xiong Y."/>
            <person name="Grigoriev I.V."/>
            <person name="Hibbett D.S."/>
            <person name="Nagy L.G."/>
        </authorList>
    </citation>
    <scope>NUCLEOTIDE SEQUENCE [LARGE SCALE GENOMIC DNA]</scope>
    <source>
        <strain evidence="2 3">SZMC22713</strain>
    </source>
</reference>
<dbReference type="InterPro" id="IPR027417">
    <property type="entry name" value="P-loop_NTPase"/>
</dbReference>
<accession>A0A4Y7PXI0</accession>
<protein>
    <recommendedName>
        <fullName evidence="1">Novel STAND NTPase 1 domain-containing protein</fullName>
    </recommendedName>
</protein>